<dbReference type="InterPro" id="IPR016162">
    <property type="entry name" value="Ald_DH_N"/>
</dbReference>
<dbReference type="PANTHER" id="PTHR42804">
    <property type="entry name" value="ALDEHYDE DEHYDROGENASE"/>
    <property type="match status" value="1"/>
</dbReference>
<dbReference type="InterPro" id="IPR015590">
    <property type="entry name" value="Aldehyde_DH_dom"/>
</dbReference>
<dbReference type="SUPFAM" id="SSF53720">
    <property type="entry name" value="ALDH-like"/>
    <property type="match status" value="1"/>
</dbReference>
<proteinExistence type="inferred from homology"/>
<dbReference type="CDD" id="cd07089">
    <property type="entry name" value="ALDH_CddD-AldA-like"/>
    <property type="match status" value="1"/>
</dbReference>
<keyword evidence="7" id="KW-1185">Reference proteome</keyword>
<name>A0A239M0J0_9NOCA</name>
<evidence type="ECO:0000256" key="4">
    <source>
        <dbReference type="RuleBase" id="RU003345"/>
    </source>
</evidence>
<comment type="similarity">
    <text evidence="1 4">Belongs to the aldehyde dehydrogenase family.</text>
</comment>
<dbReference type="PROSITE" id="PS00687">
    <property type="entry name" value="ALDEHYDE_DEHYDR_GLU"/>
    <property type="match status" value="1"/>
</dbReference>
<evidence type="ECO:0000256" key="3">
    <source>
        <dbReference type="PROSITE-ProRule" id="PRU10007"/>
    </source>
</evidence>
<evidence type="ECO:0000313" key="7">
    <source>
        <dbReference type="Proteomes" id="UP000198327"/>
    </source>
</evidence>
<evidence type="ECO:0000259" key="5">
    <source>
        <dbReference type="Pfam" id="PF00171"/>
    </source>
</evidence>
<gene>
    <name evidence="6" type="ORF">SAMN05421642_11584</name>
</gene>
<dbReference type="FunFam" id="3.40.605.10:FF:000007">
    <property type="entry name" value="NAD/NADP-dependent betaine aldehyde dehydrogenase"/>
    <property type="match status" value="1"/>
</dbReference>
<dbReference type="AlphaFoldDB" id="A0A239M0J0"/>
<dbReference type="Pfam" id="PF00171">
    <property type="entry name" value="Aldedh"/>
    <property type="match status" value="1"/>
</dbReference>
<sequence length="488" mass="52549">MTIPEHLMLIDGELVQASEGRVFENINPATEDVIGTAPDASAADIERAILAARRAFDTTSWSTDHAFRRQCLIQLQQGLEKNRETLRPMIIAETGAPVMTTHQIQLDDCIRFIGHYVDLLETYGFERALPDKIDEPAPTTRYVRREAAGVVAAITPWNVPLYLNIAKIAGALAAGCTVILKPAPDTPYSALVLGEIAAAHTDIPPGVFNVVTPLRSEDAAVLTSHPAVDAITFTGSTATGRRVMASASPTLKRLTLELGGKSPAIILDDADLGEAIPMLAGSICYHAGQGCTTLTRILVPHSRLGEATDMAVAIMSQIPWGDPNDPANMMGPVANANQKASILRYYDIAQNTGRVVLGGKPTSRFDRGYWVEPTLLTDVDPMSPVPQEEVFGPLLTMIGFDDDDDAIAIADNTIYGLSAMVYSSDLDRALRVGNRLRSGTVGINGAQWFDTNSPFGGYKQSGLGREWGTDGLEDFLEVKTIAHPKVRS</sequence>
<dbReference type="OrthoDB" id="6882680at2"/>
<dbReference type="Proteomes" id="UP000198327">
    <property type="component" value="Unassembled WGS sequence"/>
</dbReference>
<dbReference type="RefSeq" id="WP_089250402.1">
    <property type="nucleotide sequence ID" value="NZ_FZOW01000015.1"/>
</dbReference>
<feature type="active site" evidence="3">
    <location>
        <position position="257"/>
    </location>
</feature>
<keyword evidence="2 4" id="KW-0560">Oxidoreductase</keyword>
<dbReference type="InterPro" id="IPR016163">
    <property type="entry name" value="Ald_DH_C"/>
</dbReference>
<protein>
    <submittedName>
        <fullName evidence="6">Aldehyde dehydrogenase (NAD+)</fullName>
    </submittedName>
</protein>
<feature type="domain" description="Aldehyde dehydrogenase" evidence="5">
    <location>
        <begin position="17"/>
        <end position="481"/>
    </location>
</feature>
<evidence type="ECO:0000313" key="6">
    <source>
        <dbReference type="EMBL" id="SNT36367.1"/>
    </source>
</evidence>
<dbReference type="PANTHER" id="PTHR42804:SF1">
    <property type="entry name" value="ALDEHYDE DEHYDROGENASE-RELATED"/>
    <property type="match status" value="1"/>
</dbReference>
<evidence type="ECO:0000256" key="2">
    <source>
        <dbReference type="ARBA" id="ARBA00023002"/>
    </source>
</evidence>
<dbReference type="EMBL" id="FZOW01000015">
    <property type="protein sequence ID" value="SNT36367.1"/>
    <property type="molecule type" value="Genomic_DNA"/>
</dbReference>
<evidence type="ECO:0000256" key="1">
    <source>
        <dbReference type="ARBA" id="ARBA00009986"/>
    </source>
</evidence>
<dbReference type="Gene3D" id="3.40.309.10">
    <property type="entry name" value="Aldehyde Dehydrogenase, Chain A, domain 2"/>
    <property type="match status" value="1"/>
</dbReference>
<dbReference type="InterPro" id="IPR029510">
    <property type="entry name" value="Ald_DH_CS_GLU"/>
</dbReference>
<dbReference type="InterPro" id="IPR016161">
    <property type="entry name" value="Ald_DH/histidinol_DH"/>
</dbReference>
<dbReference type="Gene3D" id="3.40.605.10">
    <property type="entry name" value="Aldehyde Dehydrogenase, Chain A, domain 1"/>
    <property type="match status" value="1"/>
</dbReference>
<organism evidence="6 7">
    <name type="scientific">Rhodococcoides kyotonense</name>
    <dbReference type="NCBI Taxonomy" id="398843"/>
    <lineage>
        <taxon>Bacteria</taxon>
        <taxon>Bacillati</taxon>
        <taxon>Actinomycetota</taxon>
        <taxon>Actinomycetes</taxon>
        <taxon>Mycobacteriales</taxon>
        <taxon>Nocardiaceae</taxon>
        <taxon>Rhodococcoides</taxon>
    </lineage>
</organism>
<accession>A0A239M0J0</accession>
<reference evidence="7" key="1">
    <citation type="submission" date="2017-06" db="EMBL/GenBank/DDBJ databases">
        <authorList>
            <person name="Varghese N."/>
            <person name="Submissions S."/>
        </authorList>
    </citation>
    <scope>NUCLEOTIDE SEQUENCE [LARGE SCALE GENOMIC DNA]</scope>
    <source>
        <strain evidence="7">JCM 23211</strain>
    </source>
</reference>
<dbReference type="GO" id="GO:0016620">
    <property type="term" value="F:oxidoreductase activity, acting on the aldehyde or oxo group of donors, NAD or NADP as acceptor"/>
    <property type="evidence" value="ECO:0007669"/>
    <property type="project" value="InterPro"/>
</dbReference>